<sequence>MQLFLSGCKKALPVAIGYLPIGLACGLLLFQAGFSLGQIALMSILVLSGASQFMLAGLVSQGLGTWEIMLILLALHLRSIVLTSTQAAYYQGVSNWQMALLGFAVTDESFAVNMTQLELAHEKPGQTWTYTQALAVNLTSQLAWLVATWLGGLTALWGGLTLPTDILNYVLTAMFIGLLVMQVKTRAQVSLVAFTSILVVTLMVIFDHSLVIVAAALASAYLAFHYLDRRRGVRHE</sequence>
<evidence type="ECO:0000256" key="4">
    <source>
        <dbReference type="ARBA" id="ARBA00022475"/>
    </source>
</evidence>
<evidence type="ECO:0000313" key="9">
    <source>
        <dbReference type="Proteomes" id="UP000062260"/>
    </source>
</evidence>
<evidence type="ECO:0000256" key="5">
    <source>
        <dbReference type="ARBA" id="ARBA00022692"/>
    </source>
</evidence>
<dbReference type="InterPro" id="IPR011606">
    <property type="entry name" value="Brnchd-chn_aa_trnsp_permease"/>
</dbReference>
<dbReference type="OrthoDB" id="3177005at2"/>
<evidence type="ECO:0000256" key="2">
    <source>
        <dbReference type="ARBA" id="ARBA00010735"/>
    </source>
</evidence>
<gene>
    <name evidence="8" type="ORF">AWM75_07490</name>
</gene>
<comment type="similarity">
    <text evidence="2">Belongs to the AzlC family.</text>
</comment>
<dbReference type="PANTHER" id="PTHR34979:SF1">
    <property type="entry name" value="INNER MEMBRANE PROTEIN YGAZ"/>
    <property type="match status" value="1"/>
</dbReference>
<keyword evidence="4" id="KW-1003">Cell membrane</keyword>
<keyword evidence="3" id="KW-0813">Transport</keyword>
<evidence type="ECO:0000256" key="6">
    <source>
        <dbReference type="ARBA" id="ARBA00022989"/>
    </source>
</evidence>
<protein>
    <submittedName>
        <fullName evidence="8">Uncharacterized protein</fullName>
    </submittedName>
</protein>
<name>A0A109RHG1_9LACT</name>
<keyword evidence="6" id="KW-1133">Transmembrane helix</keyword>
<organism evidence="8 9">
    <name type="scientific">Aerococcus urinaehominis</name>
    <dbReference type="NCBI Taxonomy" id="128944"/>
    <lineage>
        <taxon>Bacteria</taxon>
        <taxon>Bacillati</taxon>
        <taxon>Bacillota</taxon>
        <taxon>Bacilli</taxon>
        <taxon>Lactobacillales</taxon>
        <taxon>Aerococcaceae</taxon>
        <taxon>Aerococcus</taxon>
    </lineage>
</organism>
<dbReference type="KEGG" id="auh:AWM75_07490"/>
<reference evidence="9" key="2">
    <citation type="submission" date="2016-01" db="EMBL/GenBank/DDBJ databases">
        <title>Six Aerococcus type strain genome sequencing and assembly using PacBio and Illumina Hiseq.</title>
        <authorList>
            <person name="Carkaci D."/>
            <person name="Dargis R."/>
            <person name="Nielsen X.C."/>
            <person name="Skovgaard O."/>
            <person name="Fuursted K."/>
            <person name="Christensen J.J."/>
        </authorList>
    </citation>
    <scope>NUCLEOTIDE SEQUENCE [LARGE SCALE GENOMIC DNA]</scope>
    <source>
        <strain evidence="9">CCUG42038B</strain>
    </source>
</reference>
<dbReference type="GO" id="GO:1903785">
    <property type="term" value="P:L-valine transmembrane transport"/>
    <property type="evidence" value="ECO:0007669"/>
    <property type="project" value="TreeGrafter"/>
</dbReference>
<evidence type="ECO:0000256" key="3">
    <source>
        <dbReference type="ARBA" id="ARBA00022448"/>
    </source>
</evidence>
<dbReference type="Proteomes" id="UP000062260">
    <property type="component" value="Chromosome"/>
</dbReference>
<dbReference type="RefSeq" id="WP_067980328.1">
    <property type="nucleotide sequence ID" value="NZ_CP014163.1"/>
</dbReference>
<dbReference type="PANTHER" id="PTHR34979">
    <property type="entry name" value="INNER MEMBRANE PROTEIN YGAZ"/>
    <property type="match status" value="1"/>
</dbReference>
<keyword evidence="5" id="KW-0812">Transmembrane</keyword>
<evidence type="ECO:0000313" key="8">
    <source>
        <dbReference type="EMBL" id="AMB99816.1"/>
    </source>
</evidence>
<evidence type="ECO:0000256" key="1">
    <source>
        <dbReference type="ARBA" id="ARBA00004651"/>
    </source>
</evidence>
<reference evidence="8 9" key="1">
    <citation type="journal article" date="2016" name="Genome Announc.">
        <title>Complete Genome Sequences of Aerococcus christensenii CCUG 28831T, Aerococcus sanguinicola CCUG 43001T, Aerococcus urinae CCUG 36881T, Aerococcus urinaeequi CCUG 28094T, Aerococcus urinaehominis CCUG 42038 BT, and Aerococcus viridans CCUG 4311T.</title>
        <authorList>
            <person name="Carkaci D."/>
            <person name="Dargis R."/>
            <person name="Nielsen X.C."/>
            <person name="Skovgaard O."/>
            <person name="Fuursted K."/>
            <person name="Christensen J.J."/>
        </authorList>
    </citation>
    <scope>NUCLEOTIDE SEQUENCE [LARGE SCALE GENOMIC DNA]</scope>
    <source>
        <strain evidence="8 9">CCUG42038B</strain>
    </source>
</reference>
<keyword evidence="9" id="KW-1185">Reference proteome</keyword>
<dbReference type="AlphaFoldDB" id="A0A109RHG1"/>
<comment type="subcellular location">
    <subcellularLocation>
        <location evidence="1">Cell membrane</location>
        <topology evidence="1">Multi-pass membrane protein</topology>
    </subcellularLocation>
</comment>
<dbReference type="EMBL" id="CP014163">
    <property type="protein sequence ID" value="AMB99816.1"/>
    <property type="molecule type" value="Genomic_DNA"/>
</dbReference>
<accession>A0A109RHG1</accession>
<dbReference type="Pfam" id="PF03591">
    <property type="entry name" value="AzlC"/>
    <property type="match status" value="1"/>
</dbReference>
<evidence type="ECO:0000256" key="7">
    <source>
        <dbReference type="ARBA" id="ARBA00023136"/>
    </source>
</evidence>
<keyword evidence="7" id="KW-0472">Membrane</keyword>
<dbReference type="GO" id="GO:0005886">
    <property type="term" value="C:plasma membrane"/>
    <property type="evidence" value="ECO:0007669"/>
    <property type="project" value="UniProtKB-SubCell"/>
</dbReference>
<proteinExistence type="inferred from homology"/>